<dbReference type="EMBL" id="DS113398">
    <property type="protein sequence ID" value="EAY07507.1"/>
    <property type="molecule type" value="Genomic_DNA"/>
</dbReference>
<dbReference type="GO" id="GO:0007168">
    <property type="term" value="P:receptor guanylyl cyclase signaling pathway"/>
    <property type="evidence" value="ECO:0000318"/>
    <property type="project" value="GO_Central"/>
</dbReference>
<dbReference type="InterPro" id="IPR050401">
    <property type="entry name" value="Cyclic_nucleotide_synthase"/>
</dbReference>
<feature type="transmembrane region" description="Helical" evidence="7">
    <location>
        <begin position="7"/>
        <end position="25"/>
    </location>
</feature>
<evidence type="ECO:0000256" key="2">
    <source>
        <dbReference type="ARBA" id="ARBA00022692"/>
    </source>
</evidence>
<dbReference type="eggNOG" id="KOG1023">
    <property type="taxonomic scope" value="Eukaryota"/>
</dbReference>
<keyword evidence="4 7" id="KW-1133">Transmembrane helix</keyword>
<keyword evidence="3" id="KW-0547">Nucleotide-binding</keyword>
<evidence type="ECO:0000256" key="6">
    <source>
        <dbReference type="ARBA" id="ARBA00023239"/>
    </source>
</evidence>
<dbReference type="VEuPathDB" id="TrichDB:TVAGG3_0199980"/>
<dbReference type="RefSeq" id="XP_001319730.1">
    <property type="nucleotide sequence ID" value="XM_001319695.1"/>
</dbReference>
<dbReference type="GO" id="GO:0006182">
    <property type="term" value="P:cGMP biosynthetic process"/>
    <property type="evidence" value="ECO:0000318"/>
    <property type="project" value="GO_Central"/>
</dbReference>
<dbReference type="GO" id="GO:0035556">
    <property type="term" value="P:intracellular signal transduction"/>
    <property type="evidence" value="ECO:0007669"/>
    <property type="project" value="InterPro"/>
</dbReference>
<keyword evidence="5 7" id="KW-0472">Membrane</keyword>
<dbReference type="Proteomes" id="UP000001542">
    <property type="component" value="Unassembled WGS sequence"/>
</dbReference>
<dbReference type="GO" id="GO:0001653">
    <property type="term" value="F:peptide receptor activity"/>
    <property type="evidence" value="ECO:0000318"/>
    <property type="project" value="GO_Central"/>
</dbReference>
<feature type="transmembrane region" description="Helical" evidence="7">
    <location>
        <begin position="668"/>
        <end position="689"/>
    </location>
</feature>
<protein>
    <submittedName>
        <fullName evidence="10">Adenylate and Guanylate cyclase catalytic domain containing protein</fullName>
    </submittedName>
</protein>
<evidence type="ECO:0000256" key="7">
    <source>
        <dbReference type="SAM" id="Phobius"/>
    </source>
</evidence>
<evidence type="ECO:0000256" key="5">
    <source>
        <dbReference type="ARBA" id="ARBA00023136"/>
    </source>
</evidence>
<dbReference type="InterPro" id="IPR001054">
    <property type="entry name" value="A/G_cyclase"/>
</dbReference>
<feature type="domain" description="PAS" evidence="8">
    <location>
        <begin position="946"/>
        <end position="1009"/>
    </location>
</feature>
<dbReference type="InterPro" id="IPR035965">
    <property type="entry name" value="PAS-like_dom_sf"/>
</dbReference>
<proteinExistence type="predicted"/>
<dbReference type="VEuPathDB" id="TrichDB:TVAG_124800"/>
<evidence type="ECO:0000313" key="11">
    <source>
        <dbReference type="Proteomes" id="UP000001542"/>
    </source>
</evidence>
<dbReference type="Gene3D" id="3.30.450.20">
    <property type="entry name" value="PAS domain"/>
    <property type="match status" value="1"/>
</dbReference>
<feature type="transmembrane region" description="Helical" evidence="7">
    <location>
        <begin position="599"/>
        <end position="620"/>
    </location>
</feature>
<evidence type="ECO:0000259" key="8">
    <source>
        <dbReference type="PROSITE" id="PS50112"/>
    </source>
</evidence>
<feature type="transmembrane region" description="Helical" evidence="7">
    <location>
        <begin position="374"/>
        <end position="394"/>
    </location>
</feature>
<feature type="transmembrane region" description="Helical" evidence="7">
    <location>
        <begin position="873"/>
        <end position="897"/>
    </location>
</feature>
<dbReference type="OMA" id="KATHYNS"/>
<dbReference type="SMART" id="SM00091">
    <property type="entry name" value="PAS"/>
    <property type="match status" value="1"/>
</dbReference>
<gene>
    <name evidence="10" type="ORF">TVAG_124800</name>
</gene>
<dbReference type="SMART" id="SM00044">
    <property type="entry name" value="CYCc"/>
    <property type="match status" value="1"/>
</dbReference>
<dbReference type="CDD" id="cd07302">
    <property type="entry name" value="CHD"/>
    <property type="match status" value="1"/>
</dbReference>
<dbReference type="GO" id="GO:0004383">
    <property type="term" value="F:guanylate cyclase activity"/>
    <property type="evidence" value="ECO:0000318"/>
    <property type="project" value="GO_Central"/>
</dbReference>
<dbReference type="Pfam" id="PF00211">
    <property type="entry name" value="Guanylate_cyc"/>
    <property type="match status" value="1"/>
</dbReference>
<dbReference type="Pfam" id="PF13426">
    <property type="entry name" value="PAS_9"/>
    <property type="match status" value="1"/>
</dbReference>
<feature type="domain" description="Guanylate cyclase" evidence="9">
    <location>
        <begin position="1103"/>
        <end position="1235"/>
    </location>
</feature>
<comment type="subcellular location">
    <subcellularLocation>
        <location evidence="1">Membrane</location>
    </subcellularLocation>
</comment>
<dbReference type="NCBIfam" id="TIGR00229">
    <property type="entry name" value="sensory_box"/>
    <property type="match status" value="1"/>
</dbReference>
<dbReference type="Gene3D" id="3.30.70.1230">
    <property type="entry name" value="Nucleotide cyclase"/>
    <property type="match status" value="1"/>
</dbReference>
<dbReference type="InterPro" id="IPR029787">
    <property type="entry name" value="Nucleotide_cyclase"/>
</dbReference>
<reference evidence="10" key="1">
    <citation type="submission" date="2006-10" db="EMBL/GenBank/DDBJ databases">
        <authorList>
            <person name="Amadeo P."/>
            <person name="Zhao Q."/>
            <person name="Wortman J."/>
            <person name="Fraser-Liggett C."/>
            <person name="Carlton J."/>
        </authorList>
    </citation>
    <scope>NUCLEOTIDE SEQUENCE</scope>
    <source>
        <strain evidence="10">G3</strain>
    </source>
</reference>
<feature type="transmembrane region" description="Helical" evidence="7">
    <location>
        <begin position="414"/>
        <end position="430"/>
    </location>
</feature>
<dbReference type="CDD" id="cd00130">
    <property type="entry name" value="PAS"/>
    <property type="match status" value="1"/>
</dbReference>
<keyword evidence="11" id="KW-1185">Reference proteome</keyword>
<evidence type="ECO:0000259" key="9">
    <source>
        <dbReference type="PROSITE" id="PS50125"/>
    </source>
</evidence>
<dbReference type="KEGG" id="tva:4765403"/>
<evidence type="ECO:0000256" key="3">
    <source>
        <dbReference type="ARBA" id="ARBA00022741"/>
    </source>
</evidence>
<dbReference type="SMR" id="A2EII6"/>
<keyword evidence="6" id="KW-0456">Lyase</keyword>
<dbReference type="PANTHER" id="PTHR11920:SF335">
    <property type="entry name" value="GUANYLATE CYCLASE"/>
    <property type="match status" value="1"/>
</dbReference>
<dbReference type="GO" id="GO:0005886">
    <property type="term" value="C:plasma membrane"/>
    <property type="evidence" value="ECO:0000318"/>
    <property type="project" value="GO_Central"/>
</dbReference>
<dbReference type="PROSITE" id="PS50112">
    <property type="entry name" value="PAS"/>
    <property type="match status" value="1"/>
</dbReference>
<dbReference type="PROSITE" id="PS50125">
    <property type="entry name" value="GUANYLATE_CYCLASE_2"/>
    <property type="match status" value="1"/>
</dbReference>
<sequence length="1295" mass="146966">MGVAWHWACAVGDFVTILATFVPAIKYYVPLLVSAIVLSSLSGVLLIYFILYYRKVRRQLNVIKQNQDEYNAYYDELGLCKYEDKALRYLKLGFQYYCVCFYNWSYVNYLLERFNSERVLCMCLQLVNFFPKETRLQNKIEMMLLAKRDPHWTTRFLIYQIEHSKTLRTFSISTQSKLKLIEIKTVSRQCEMICRGAIDSMSVTPSYLENFYEKTRMARVIWKEAIMNAPNNNRFCDEYARYLCEAECDFVNCIKMKHRQEIIELGANFCIDLPFRSMVRAFPKYLTEKILDLQGNVIKNKPASDEPVPNPNISATLNNTKTSNHSFEESFESELDNEIEDHIGSISISHARPRLALQRTLDQRLTPPIRSIKFLTIFIIIFIPIFFLAVWFYIKTILNSRVDSMRHVEALALTRFYTSIASADLMMFLFKGDAKAIQLLTTMKSMLMDDDRPFFDPYSNNLTDLLNFTTLAATEFQDMINSLTNIGLVGGNVSKFASHFIEDKSSMRMCNPTGQVLTDSPQASMSLASIISDFISNQRYFSSKTITDIASILFSPDFCEIASNLMAFYNSSAALYSELNEYFEGAYSSATKTIEIVKYVIPVAVFIISFVPFIVIHILIDKNLKDVINIIHSFDLKTKNEAKEMIYKAKETEDIRSADFHGESKSSIFLILAICLATIILLVICYIGCDSTMKTNSDIKDLSNWNQYSSLRLSLAAESSNLLLMLVMTDRSPQLFTSNTLENLITKSEYIIEKFVEADQNLVDGTTTSPPCTGYSKKLDELNIKDSELSNETATPQEYYANASAHQQVSIYVSFAKNIIESIKLNHTENSQYNSELVNTLYITNYRMYWRMKQINSLLIDLSEDRIVEEKNLMIVFIVITVILLTAFGIICFFYHLNRAGTYKAALMILKRFSPYALVNSKAFEKMFLKGKEQSKAEKLSIEESIIKNANESIFCTNIHGVVEIANNSVSSLIGYTADQILGQNIASFFANDDNPKISLKIDQIRNGQSSAFYEDDYNIIADSGKEVPVHVTIIGIKKESNSDVNSFVFILRDQTSLVNQKKQAEEAKAKSEKLLYQILPRDIVVQLNKGEKDITFTVNSATIIFIDINKFSECSKNLSPQDIMSNLSYYFACIDKISAKYNMILKIKLIGDIYMAAAGLFNPEVNPEQHAEQAVLFGQEIVNILEEINLRLSANLQIRVGVNSGGPIIAGVLGTDKPAFDIIGDVINVAARLQSTSDVNKVHISQATLDLVKGMNCEVTQCGETFLKGKGKQLTYYVKPNIPVFSGTLGCFQN</sequence>
<evidence type="ECO:0000256" key="4">
    <source>
        <dbReference type="ARBA" id="ARBA00022989"/>
    </source>
</evidence>
<accession>A2EII6</accession>
<dbReference type="SUPFAM" id="SSF55785">
    <property type="entry name" value="PYP-like sensor domain (PAS domain)"/>
    <property type="match status" value="1"/>
</dbReference>
<dbReference type="SUPFAM" id="SSF55073">
    <property type="entry name" value="Nucleotide cyclase"/>
    <property type="match status" value="1"/>
</dbReference>
<dbReference type="InterPro" id="IPR000014">
    <property type="entry name" value="PAS"/>
</dbReference>
<dbReference type="STRING" id="5722.A2EII6"/>
<organism evidence="10 11">
    <name type="scientific">Trichomonas vaginalis (strain ATCC PRA-98 / G3)</name>
    <dbReference type="NCBI Taxonomy" id="412133"/>
    <lineage>
        <taxon>Eukaryota</taxon>
        <taxon>Metamonada</taxon>
        <taxon>Parabasalia</taxon>
        <taxon>Trichomonadida</taxon>
        <taxon>Trichomonadidae</taxon>
        <taxon>Trichomonas</taxon>
    </lineage>
</organism>
<feature type="transmembrane region" description="Helical" evidence="7">
    <location>
        <begin position="31"/>
        <end position="53"/>
    </location>
</feature>
<reference evidence="10" key="2">
    <citation type="journal article" date="2007" name="Science">
        <title>Draft genome sequence of the sexually transmitted pathogen Trichomonas vaginalis.</title>
        <authorList>
            <person name="Carlton J.M."/>
            <person name="Hirt R.P."/>
            <person name="Silva J.C."/>
            <person name="Delcher A.L."/>
            <person name="Schatz M."/>
            <person name="Zhao Q."/>
            <person name="Wortman J.R."/>
            <person name="Bidwell S.L."/>
            <person name="Alsmark U.C.M."/>
            <person name="Besteiro S."/>
            <person name="Sicheritz-Ponten T."/>
            <person name="Noel C.J."/>
            <person name="Dacks J.B."/>
            <person name="Foster P.G."/>
            <person name="Simillion C."/>
            <person name="Van de Peer Y."/>
            <person name="Miranda-Saavedra D."/>
            <person name="Barton G.J."/>
            <person name="Westrop G.D."/>
            <person name="Mueller S."/>
            <person name="Dessi D."/>
            <person name="Fiori P.L."/>
            <person name="Ren Q."/>
            <person name="Paulsen I."/>
            <person name="Zhang H."/>
            <person name="Bastida-Corcuera F.D."/>
            <person name="Simoes-Barbosa A."/>
            <person name="Brown M.T."/>
            <person name="Hayes R.D."/>
            <person name="Mukherjee M."/>
            <person name="Okumura C.Y."/>
            <person name="Schneider R."/>
            <person name="Smith A.J."/>
            <person name="Vanacova S."/>
            <person name="Villalvazo M."/>
            <person name="Haas B.J."/>
            <person name="Pertea M."/>
            <person name="Feldblyum T.V."/>
            <person name="Utterback T.R."/>
            <person name="Shu C.L."/>
            <person name="Osoegawa K."/>
            <person name="de Jong P.J."/>
            <person name="Hrdy I."/>
            <person name="Horvathova L."/>
            <person name="Zubacova Z."/>
            <person name="Dolezal P."/>
            <person name="Malik S.B."/>
            <person name="Logsdon J.M. Jr."/>
            <person name="Henze K."/>
            <person name="Gupta A."/>
            <person name="Wang C.C."/>
            <person name="Dunne R.L."/>
            <person name="Upcroft J.A."/>
            <person name="Upcroft P."/>
            <person name="White O."/>
            <person name="Salzberg S.L."/>
            <person name="Tang P."/>
            <person name="Chiu C.-H."/>
            <person name="Lee Y.-S."/>
            <person name="Embley T.M."/>
            <person name="Coombs G.H."/>
            <person name="Mottram J.C."/>
            <person name="Tachezy J."/>
            <person name="Fraser-Liggett C.M."/>
            <person name="Johnson P.J."/>
        </authorList>
    </citation>
    <scope>NUCLEOTIDE SEQUENCE [LARGE SCALE GENOMIC DNA]</scope>
    <source>
        <strain evidence="10">G3</strain>
    </source>
</reference>
<evidence type="ECO:0000256" key="1">
    <source>
        <dbReference type="ARBA" id="ARBA00004370"/>
    </source>
</evidence>
<dbReference type="InParanoid" id="A2EII6"/>
<dbReference type="GO" id="GO:0000166">
    <property type="term" value="F:nucleotide binding"/>
    <property type="evidence" value="ECO:0007669"/>
    <property type="project" value="UniProtKB-KW"/>
</dbReference>
<dbReference type="PANTHER" id="PTHR11920">
    <property type="entry name" value="GUANYLYL CYCLASE"/>
    <property type="match status" value="1"/>
</dbReference>
<keyword evidence="2 7" id="KW-0812">Transmembrane</keyword>
<evidence type="ECO:0000313" key="10">
    <source>
        <dbReference type="EMBL" id="EAY07507.1"/>
    </source>
</evidence>
<name>A2EII6_TRIV3</name>